<gene>
    <name evidence="9" type="ORF">DFR64_0175</name>
</gene>
<comment type="caution">
    <text evidence="9">The sequence shown here is derived from an EMBL/GenBank/DDBJ whole genome shotgun (WGS) entry which is preliminary data.</text>
</comment>
<evidence type="ECO:0000256" key="7">
    <source>
        <dbReference type="RuleBase" id="RU363032"/>
    </source>
</evidence>
<keyword evidence="2 7" id="KW-0813">Transport</keyword>
<feature type="transmembrane region" description="Helical" evidence="7">
    <location>
        <begin position="382"/>
        <end position="404"/>
    </location>
</feature>
<evidence type="ECO:0000256" key="3">
    <source>
        <dbReference type="ARBA" id="ARBA00022475"/>
    </source>
</evidence>
<dbReference type="Pfam" id="PF00528">
    <property type="entry name" value="BPD_transp_1"/>
    <property type="match status" value="1"/>
</dbReference>
<dbReference type="EMBL" id="QUMS01000001">
    <property type="protein sequence ID" value="REG10320.1"/>
    <property type="molecule type" value="Genomic_DNA"/>
</dbReference>
<feature type="transmembrane region" description="Helical" evidence="7">
    <location>
        <begin position="263"/>
        <end position="290"/>
    </location>
</feature>
<dbReference type="PROSITE" id="PS50928">
    <property type="entry name" value="ABC_TM1"/>
    <property type="match status" value="1"/>
</dbReference>
<dbReference type="GO" id="GO:0055085">
    <property type="term" value="P:transmembrane transport"/>
    <property type="evidence" value="ECO:0007669"/>
    <property type="project" value="InterPro"/>
</dbReference>
<feature type="domain" description="ABC transmembrane type-1" evidence="8">
    <location>
        <begin position="215"/>
        <end position="404"/>
    </location>
</feature>
<evidence type="ECO:0000256" key="5">
    <source>
        <dbReference type="ARBA" id="ARBA00022989"/>
    </source>
</evidence>
<dbReference type="PANTHER" id="PTHR43386">
    <property type="entry name" value="OLIGOPEPTIDE TRANSPORT SYSTEM PERMEASE PROTEIN APPC"/>
    <property type="match status" value="1"/>
</dbReference>
<dbReference type="PANTHER" id="PTHR43386:SF1">
    <property type="entry name" value="D,D-DIPEPTIDE TRANSPORT SYSTEM PERMEASE PROTEIN DDPC-RELATED"/>
    <property type="match status" value="1"/>
</dbReference>
<dbReference type="GO" id="GO:0005886">
    <property type="term" value="C:plasma membrane"/>
    <property type="evidence" value="ECO:0007669"/>
    <property type="project" value="UniProtKB-SubCell"/>
</dbReference>
<keyword evidence="3" id="KW-1003">Cell membrane</keyword>
<evidence type="ECO:0000256" key="1">
    <source>
        <dbReference type="ARBA" id="ARBA00004651"/>
    </source>
</evidence>
<dbReference type="Gene3D" id="1.10.3720.10">
    <property type="entry name" value="MetI-like"/>
    <property type="match status" value="1"/>
</dbReference>
<evidence type="ECO:0000313" key="10">
    <source>
        <dbReference type="Proteomes" id="UP000256388"/>
    </source>
</evidence>
<evidence type="ECO:0000256" key="4">
    <source>
        <dbReference type="ARBA" id="ARBA00022692"/>
    </source>
</evidence>
<organism evidence="9 10">
    <name type="scientific">Pelolinea submarina</name>
    <dbReference type="NCBI Taxonomy" id="913107"/>
    <lineage>
        <taxon>Bacteria</taxon>
        <taxon>Bacillati</taxon>
        <taxon>Chloroflexota</taxon>
        <taxon>Anaerolineae</taxon>
        <taxon>Anaerolineales</taxon>
        <taxon>Anaerolineaceae</taxon>
        <taxon>Pelolinea</taxon>
    </lineage>
</organism>
<keyword evidence="6 7" id="KW-0472">Membrane</keyword>
<evidence type="ECO:0000256" key="2">
    <source>
        <dbReference type="ARBA" id="ARBA00022448"/>
    </source>
</evidence>
<comment type="similarity">
    <text evidence="7">Belongs to the binding-protein-dependent transport system permease family.</text>
</comment>
<feature type="transmembrane region" description="Helical" evidence="7">
    <location>
        <begin position="217"/>
        <end position="243"/>
    </location>
</feature>
<dbReference type="Proteomes" id="UP000256388">
    <property type="component" value="Unassembled WGS sequence"/>
</dbReference>
<reference evidence="9 10" key="1">
    <citation type="submission" date="2018-08" db="EMBL/GenBank/DDBJ databases">
        <title>Genomic Encyclopedia of Type Strains, Phase IV (KMG-IV): sequencing the most valuable type-strain genomes for metagenomic binning, comparative biology and taxonomic classification.</title>
        <authorList>
            <person name="Goeker M."/>
        </authorList>
    </citation>
    <scope>NUCLEOTIDE SEQUENCE [LARGE SCALE GENOMIC DNA]</scope>
    <source>
        <strain evidence="9 10">DSM 23923</strain>
    </source>
</reference>
<name>A0A347ZUW5_9CHLR</name>
<protein>
    <submittedName>
        <fullName evidence="9">ABC-type dipeptide/oligopeptide/nickel transport system permease subunit</fullName>
    </submittedName>
</protein>
<keyword evidence="10" id="KW-1185">Reference proteome</keyword>
<feature type="transmembrane region" description="Helical" evidence="7">
    <location>
        <begin position="39"/>
        <end position="58"/>
    </location>
</feature>
<dbReference type="InterPro" id="IPR035906">
    <property type="entry name" value="MetI-like_sf"/>
</dbReference>
<evidence type="ECO:0000256" key="6">
    <source>
        <dbReference type="ARBA" id="ARBA00023136"/>
    </source>
</evidence>
<dbReference type="InterPro" id="IPR050366">
    <property type="entry name" value="BP-dependent_transpt_permease"/>
</dbReference>
<evidence type="ECO:0000259" key="8">
    <source>
        <dbReference type="PROSITE" id="PS50928"/>
    </source>
</evidence>
<dbReference type="SUPFAM" id="SSF161098">
    <property type="entry name" value="MetI-like"/>
    <property type="match status" value="1"/>
</dbReference>
<comment type="subcellular location">
    <subcellularLocation>
        <location evidence="1 7">Cell membrane</location>
        <topology evidence="1 7">Multi-pass membrane protein</topology>
    </subcellularLocation>
</comment>
<dbReference type="CDD" id="cd06261">
    <property type="entry name" value="TM_PBP2"/>
    <property type="match status" value="1"/>
</dbReference>
<evidence type="ECO:0000313" key="9">
    <source>
        <dbReference type="EMBL" id="REG10320.1"/>
    </source>
</evidence>
<accession>A0A347ZUW5</accession>
<proteinExistence type="inferred from homology"/>
<sequence>MENKREVVSDSVPEWQLELDKVGWMRKMLLARKWYGGDWWFVVISAVLLLFIITVGVFPQWFAPFDPREEVGPSLLAPGEEAPGLNVLVLASSDAQEFADVATKTNTVGYLMGSPATQTIRDTVSSLNDEAEEQGLGNIYQPRSTRFETLEEGLASLSAGEIDAFVASEDELGDTQIEANGYRELNILSGSKASSFVLGTNQIGQDILSRIIWGTRIALIVGLISAIISFVIGVPLGLISGFIGGTFDRILTLFMDSLYTFPGLILAIAIASVLGAGIGNIIVAISVLYIPTYFRIVRGQTLSVKNELYVEAARSLGTRPREILFKYIFPNVLPSVVIIFSVNVADAILTEAGLSFIGLGLPPDTPDWGIDLARGQDYLRRAWWLITFPGIMVTLVTLSFSMLGESLSEILNPRLAEL</sequence>
<feature type="transmembrane region" description="Helical" evidence="7">
    <location>
        <begin position="324"/>
        <end position="345"/>
    </location>
</feature>
<dbReference type="InterPro" id="IPR000515">
    <property type="entry name" value="MetI-like"/>
</dbReference>
<keyword evidence="5 7" id="KW-1133">Transmembrane helix</keyword>
<dbReference type="RefSeq" id="WP_198418353.1">
    <property type="nucleotide sequence ID" value="NZ_AP018437.1"/>
</dbReference>
<keyword evidence="4 7" id="KW-0812">Transmembrane</keyword>
<dbReference type="AlphaFoldDB" id="A0A347ZUW5"/>